<evidence type="ECO:0000313" key="3">
    <source>
        <dbReference type="EMBL" id="PZG28226.1"/>
    </source>
</evidence>
<protein>
    <submittedName>
        <fullName evidence="3">Zinc ribbon domain-containing protein</fullName>
    </submittedName>
</protein>
<reference evidence="3 4" key="1">
    <citation type="submission" date="2018-01" db="EMBL/GenBank/DDBJ databases">
        <title>Draft genome sequence of Sphaerisporangium sp. 7K107.</title>
        <authorList>
            <person name="Sahin N."/>
            <person name="Saygin H."/>
            <person name="Ay H."/>
        </authorList>
    </citation>
    <scope>NUCLEOTIDE SEQUENCE [LARGE SCALE GENOMIC DNA]</scope>
    <source>
        <strain evidence="3 4">7K107</strain>
    </source>
</reference>
<evidence type="ECO:0000259" key="2">
    <source>
        <dbReference type="SMART" id="SM00834"/>
    </source>
</evidence>
<dbReference type="SMART" id="SM00834">
    <property type="entry name" value="CxxC_CXXC_SSSS"/>
    <property type="match status" value="1"/>
</dbReference>
<comment type="caution">
    <text evidence="3">The sequence shown here is derived from an EMBL/GenBank/DDBJ whole genome shotgun (WGS) entry which is preliminary data.</text>
</comment>
<gene>
    <name evidence="3" type="ORF">C1I98_32910</name>
</gene>
<organism evidence="3 4">
    <name type="scientific">Spongiactinospora gelatinilytica</name>
    <dbReference type="NCBI Taxonomy" id="2666298"/>
    <lineage>
        <taxon>Bacteria</taxon>
        <taxon>Bacillati</taxon>
        <taxon>Actinomycetota</taxon>
        <taxon>Actinomycetes</taxon>
        <taxon>Streptosporangiales</taxon>
        <taxon>Streptosporangiaceae</taxon>
        <taxon>Spongiactinospora</taxon>
    </lineage>
</organism>
<dbReference type="AlphaFoldDB" id="A0A2W2EUG3"/>
<dbReference type="EMBL" id="POUA01000402">
    <property type="protein sequence ID" value="PZG28226.1"/>
    <property type="molecule type" value="Genomic_DNA"/>
</dbReference>
<dbReference type="RefSeq" id="WP_111171254.1">
    <property type="nucleotide sequence ID" value="NZ_POUA01000402.1"/>
</dbReference>
<dbReference type="InterPro" id="IPR013429">
    <property type="entry name" value="Regulatory_FmdB_Zinc_ribbon"/>
</dbReference>
<dbReference type="Proteomes" id="UP000248544">
    <property type="component" value="Unassembled WGS sequence"/>
</dbReference>
<proteinExistence type="predicted"/>
<name>A0A2W2EUG3_9ACTN</name>
<accession>A0A2W2EUG3</accession>
<keyword evidence="4" id="KW-1185">Reference proteome</keyword>
<feature type="domain" description="Putative regulatory protein FmdB zinc ribbon" evidence="2">
    <location>
        <begin position="5"/>
        <end position="43"/>
    </location>
</feature>
<sequence length="95" mass="10254">MIVATYPYRCAVCGPFEVRRPIGEAAATEECVGCGEPAVRVYTPPLLARTAPALVRALDAAQASAHEPQVTQRVPARPKRATPPPDPRWAKLPRP</sequence>
<dbReference type="NCBIfam" id="TIGR02605">
    <property type="entry name" value="CxxC_CxxC_SSSS"/>
    <property type="match status" value="1"/>
</dbReference>
<evidence type="ECO:0000313" key="4">
    <source>
        <dbReference type="Proteomes" id="UP000248544"/>
    </source>
</evidence>
<feature type="region of interest" description="Disordered" evidence="1">
    <location>
        <begin position="60"/>
        <end position="95"/>
    </location>
</feature>
<evidence type="ECO:0000256" key="1">
    <source>
        <dbReference type="SAM" id="MobiDB-lite"/>
    </source>
</evidence>